<evidence type="ECO:0000313" key="2">
    <source>
        <dbReference type="Proteomes" id="UP000308528"/>
    </source>
</evidence>
<dbReference type="EMBL" id="SRSF01000001">
    <property type="protein sequence ID" value="THH41556.1"/>
    <property type="molecule type" value="Genomic_DNA"/>
</dbReference>
<comment type="caution">
    <text evidence="1">The sequence shown here is derived from an EMBL/GenBank/DDBJ whole genome shotgun (WGS) entry which is preliminary data.</text>
</comment>
<reference evidence="1 2" key="1">
    <citation type="submission" date="2019-04" db="EMBL/GenBank/DDBJ databases">
        <title>Lewinella litorea sp. nov., isolated from a marine sand.</title>
        <authorList>
            <person name="Yoon J.-H."/>
        </authorList>
    </citation>
    <scope>NUCLEOTIDE SEQUENCE [LARGE SCALE GENOMIC DNA]</scope>
    <source>
        <strain evidence="1 2">HSMS-39</strain>
    </source>
</reference>
<keyword evidence="2" id="KW-1185">Reference proteome</keyword>
<evidence type="ECO:0000313" key="1">
    <source>
        <dbReference type="EMBL" id="THH41556.1"/>
    </source>
</evidence>
<sequence length="321" mass="35733">MIDKGLFLLTMRYVPLTTLLRQSGVLFLSFFVFVACEEAVDLEFDVPKSKLVLSSSFYPAEPVILRVSATRPRGNAPAQEISDAQVSLFEGNKLAEVLTYYPGTETAAGGSYRTVHFRPEVGHEYTIHVSAPGYDPVTAISSIPEPVAINSLAVKNLTVMEEEGEFVYDYYLQIDYADPATETNYYDLRISQLVVPFKITARGDTLRLDPVPKAVSTPTQAAMEGNTVSLLLQDKQAESILEVHLQSRLNPENELLDRIVAELRTVSPEYYFYQRSLALPNDLGGTGLDEPVIYFNNVESGLGVFAGYNSVQRDYFPSYHD</sequence>
<name>A0A4S4NNI3_9BACT</name>
<organism evidence="1 2">
    <name type="scientific">Neolewinella litorea</name>
    <dbReference type="NCBI Taxonomy" id="2562452"/>
    <lineage>
        <taxon>Bacteria</taxon>
        <taxon>Pseudomonadati</taxon>
        <taxon>Bacteroidota</taxon>
        <taxon>Saprospiria</taxon>
        <taxon>Saprospirales</taxon>
        <taxon>Lewinellaceae</taxon>
        <taxon>Neolewinella</taxon>
    </lineage>
</organism>
<proteinExistence type="predicted"/>
<accession>A0A4S4NNI3</accession>
<dbReference type="AlphaFoldDB" id="A0A4S4NNI3"/>
<dbReference type="Pfam" id="PF14054">
    <property type="entry name" value="DUF4249"/>
    <property type="match status" value="1"/>
</dbReference>
<dbReference type="Proteomes" id="UP000308528">
    <property type="component" value="Unassembled WGS sequence"/>
</dbReference>
<dbReference type="InterPro" id="IPR025345">
    <property type="entry name" value="DUF4249"/>
</dbReference>
<gene>
    <name evidence="1" type="ORF">E4021_02885</name>
</gene>
<dbReference type="SUPFAM" id="SSF49464">
    <property type="entry name" value="Carboxypeptidase regulatory domain-like"/>
    <property type="match status" value="1"/>
</dbReference>
<protein>
    <submittedName>
        <fullName evidence="1">DUF4249 domain-containing protein</fullName>
    </submittedName>
</protein>
<dbReference type="InterPro" id="IPR008969">
    <property type="entry name" value="CarboxyPept-like_regulatory"/>
</dbReference>
<dbReference type="OrthoDB" id="1115009at2"/>